<dbReference type="AlphaFoldDB" id="F2DXB1"/>
<reference evidence="1" key="1">
    <citation type="journal article" date="2011" name="Plant Physiol.">
        <title>Comprehensive sequence analysis of 24,783 barley full-length cDNAs derived from 12 clone libraries.</title>
        <authorList>
            <person name="Matsumoto T."/>
            <person name="Tanaka T."/>
            <person name="Sakai H."/>
            <person name="Amano N."/>
            <person name="Kanamori H."/>
            <person name="Kurita K."/>
            <person name="Kikuta A."/>
            <person name="Kamiya K."/>
            <person name="Yamamoto M."/>
            <person name="Ikawa H."/>
            <person name="Fujii N."/>
            <person name="Hori K."/>
            <person name="Itoh T."/>
            <person name="Sato K."/>
        </authorList>
    </citation>
    <scope>NUCLEOTIDE SEQUENCE</scope>
</reference>
<evidence type="ECO:0000313" key="1">
    <source>
        <dbReference type="EMBL" id="BAJ99732.1"/>
    </source>
</evidence>
<organism evidence="1">
    <name type="scientific">Hordeum vulgare subsp. vulgare</name>
    <name type="common">Domesticated barley</name>
    <dbReference type="NCBI Taxonomy" id="112509"/>
    <lineage>
        <taxon>Eukaryota</taxon>
        <taxon>Viridiplantae</taxon>
        <taxon>Streptophyta</taxon>
        <taxon>Embryophyta</taxon>
        <taxon>Tracheophyta</taxon>
        <taxon>Spermatophyta</taxon>
        <taxon>Magnoliopsida</taxon>
        <taxon>Liliopsida</taxon>
        <taxon>Poales</taxon>
        <taxon>Poaceae</taxon>
        <taxon>BOP clade</taxon>
        <taxon>Pooideae</taxon>
        <taxon>Triticodae</taxon>
        <taxon>Triticeae</taxon>
        <taxon>Hordeinae</taxon>
        <taxon>Hordeum</taxon>
    </lineage>
</organism>
<dbReference type="EMBL" id="AK368529">
    <property type="protein sequence ID" value="BAJ99732.1"/>
    <property type="molecule type" value="mRNA"/>
</dbReference>
<accession>F2DXB1</accession>
<proteinExistence type="evidence at transcript level"/>
<name>F2DXB1_HORVV</name>
<sequence>MSFSLQGARTNNDAFCNFISIGGTKIKSVGEFEILLSLMHVPLLI</sequence>
<protein>
    <submittedName>
        <fullName evidence="1">Predicted protein</fullName>
    </submittedName>
</protein>